<feature type="region of interest" description="Disordered" evidence="1">
    <location>
        <begin position="1"/>
        <end position="91"/>
    </location>
</feature>
<feature type="compositionally biased region" description="Polar residues" evidence="1">
    <location>
        <begin position="1"/>
        <end position="17"/>
    </location>
</feature>
<evidence type="ECO:0000313" key="2">
    <source>
        <dbReference type="EMBL" id="CAG6520535.1"/>
    </source>
</evidence>
<evidence type="ECO:0000256" key="1">
    <source>
        <dbReference type="SAM" id="MobiDB-lite"/>
    </source>
</evidence>
<name>A0A8D8DX16_CULPI</name>
<dbReference type="EMBL" id="HBUE01286941">
    <property type="protein sequence ID" value="CAG6572102.1"/>
    <property type="molecule type" value="Transcribed_RNA"/>
</dbReference>
<feature type="compositionally biased region" description="Basic and acidic residues" evidence="1">
    <location>
        <begin position="43"/>
        <end position="55"/>
    </location>
</feature>
<proteinExistence type="predicted"/>
<feature type="compositionally biased region" description="Basic residues" evidence="1">
    <location>
        <begin position="20"/>
        <end position="29"/>
    </location>
</feature>
<sequence>MTTTTTLASNQSPATTPRQVRWRRLQRRRRPEEVAEVAEEGDQERRPTRAPRDGEEGVAEDVGRRPARLTRSWLAQHRRRRRAPVPADGTFPKWFTSRTRMTIRGKGVGTADTLKFVTFLLFWNQCEIVGSLISQK</sequence>
<organism evidence="2">
    <name type="scientific">Culex pipiens</name>
    <name type="common">House mosquito</name>
    <dbReference type="NCBI Taxonomy" id="7175"/>
    <lineage>
        <taxon>Eukaryota</taxon>
        <taxon>Metazoa</taxon>
        <taxon>Ecdysozoa</taxon>
        <taxon>Arthropoda</taxon>
        <taxon>Hexapoda</taxon>
        <taxon>Insecta</taxon>
        <taxon>Pterygota</taxon>
        <taxon>Neoptera</taxon>
        <taxon>Endopterygota</taxon>
        <taxon>Diptera</taxon>
        <taxon>Nematocera</taxon>
        <taxon>Culicoidea</taxon>
        <taxon>Culicidae</taxon>
        <taxon>Culicinae</taxon>
        <taxon>Culicini</taxon>
        <taxon>Culex</taxon>
        <taxon>Culex</taxon>
    </lineage>
</organism>
<dbReference type="EMBL" id="HBUE01181334">
    <property type="protein sequence ID" value="CAG6520535.1"/>
    <property type="molecule type" value="Transcribed_RNA"/>
</dbReference>
<protein>
    <submittedName>
        <fullName evidence="2">(northern house mosquito) hypothetical protein</fullName>
    </submittedName>
</protein>
<accession>A0A8D8DX16</accession>
<dbReference type="AlphaFoldDB" id="A0A8D8DX16"/>
<reference evidence="2" key="1">
    <citation type="submission" date="2021-05" db="EMBL/GenBank/DDBJ databases">
        <authorList>
            <person name="Alioto T."/>
            <person name="Alioto T."/>
            <person name="Gomez Garrido J."/>
        </authorList>
    </citation>
    <scope>NUCLEOTIDE SEQUENCE</scope>
</reference>